<evidence type="ECO:0000313" key="4">
    <source>
        <dbReference type="Proteomes" id="UP000198310"/>
    </source>
</evidence>
<feature type="compositionally biased region" description="Polar residues" evidence="1">
    <location>
        <begin position="49"/>
        <end position="76"/>
    </location>
</feature>
<gene>
    <name evidence="3" type="ORF">SAMN06269173_102595</name>
</gene>
<sequence length="91" mass="9354">MKTFSFFRLAAGALLLSAATFTTACSTGTDSGDTNVERGSNKEMAPVPQANTGADSTTAGLTTAQDTMPTGRQQYEASGDAADRNRDGIAD</sequence>
<feature type="region of interest" description="Disordered" evidence="1">
    <location>
        <begin position="25"/>
        <end position="91"/>
    </location>
</feature>
<accession>A0A238WGU0</accession>
<dbReference type="EMBL" id="FZNS01000002">
    <property type="protein sequence ID" value="SNR45785.1"/>
    <property type="molecule type" value="Genomic_DNA"/>
</dbReference>
<evidence type="ECO:0000256" key="2">
    <source>
        <dbReference type="SAM" id="SignalP"/>
    </source>
</evidence>
<evidence type="ECO:0000313" key="3">
    <source>
        <dbReference type="EMBL" id="SNR45785.1"/>
    </source>
</evidence>
<proteinExistence type="predicted"/>
<protein>
    <recommendedName>
        <fullName evidence="5">Lipoprotein</fullName>
    </recommendedName>
</protein>
<evidence type="ECO:0000256" key="1">
    <source>
        <dbReference type="SAM" id="MobiDB-lite"/>
    </source>
</evidence>
<keyword evidence="4" id="KW-1185">Reference proteome</keyword>
<dbReference type="AlphaFoldDB" id="A0A238WGU0"/>
<dbReference type="PROSITE" id="PS51257">
    <property type="entry name" value="PROKAR_LIPOPROTEIN"/>
    <property type="match status" value="1"/>
</dbReference>
<reference evidence="4" key="1">
    <citation type="submission" date="2017-06" db="EMBL/GenBank/DDBJ databases">
        <authorList>
            <person name="Varghese N."/>
            <person name="Submissions S."/>
        </authorList>
    </citation>
    <scope>NUCLEOTIDE SEQUENCE [LARGE SCALE GENOMIC DNA]</scope>
    <source>
        <strain evidence="4">DSM 28041</strain>
    </source>
</reference>
<evidence type="ECO:0008006" key="5">
    <source>
        <dbReference type="Google" id="ProtNLM"/>
    </source>
</evidence>
<feature type="compositionally biased region" description="Basic and acidic residues" evidence="1">
    <location>
        <begin position="81"/>
        <end position="91"/>
    </location>
</feature>
<keyword evidence="2" id="KW-0732">Signal</keyword>
<feature type="signal peptide" evidence="2">
    <location>
        <begin position="1"/>
        <end position="24"/>
    </location>
</feature>
<dbReference type="RefSeq" id="WP_045688418.1">
    <property type="nucleotide sequence ID" value="NZ_FZNS01000002.1"/>
</dbReference>
<feature type="chain" id="PRO_5011297030" description="Lipoprotein" evidence="2">
    <location>
        <begin position="25"/>
        <end position="91"/>
    </location>
</feature>
<organism evidence="3 4">
    <name type="scientific">Hymenobacter mucosus</name>
    <dbReference type="NCBI Taxonomy" id="1411120"/>
    <lineage>
        <taxon>Bacteria</taxon>
        <taxon>Pseudomonadati</taxon>
        <taxon>Bacteroidota</taxon>
        <taxon>Cytophagia</taxon>
        <taxon>Cytophagales</taxon>
        <taxon>Hymenobacteraceae</taxon>
        <taxon>Hymenobacter</taxon>
    </lineage>
</organism>
<dbReference type="Proteomes" id="UP000198310">
    <property type="component" value="Unassembled WGS sequence"/>
</dbReference>
<name>A0A238WGU0_9BACT</name>